<comment type="subcellular location">
    <subcellularLocation>
        <location evidence="1">Cell envelope</location>
    </subcellularLocation>
</comment>
<proteinExistence type="inferred from homology"/>
<sequence length="373" mass="39739">MTKRMLIMLGGVLLLIILLGFGFFLHIRSLIANSPKPGAQTVTSTIVQTQEWQLQLNSVGSLSAVSGVEISSEVSGMVRSVRFKSGQEVKAGTVLVELNTDSDVAQLHALQASAELAAITLKRDQAQLAAQGVSQAQVDNDAADLRAKTAQVEQQTALIAKKVIRAPFSGRIGISAINPGQYVNPGDKIVTLQEINPIHLDFNIPQSRLARLAVGQHVDVGTDTFPGQTFGGRITAINPKVDTATRNVQVEALIDNPERKLLPGMFANAHVSIGQKQRYLTLPQTAISYNAYGSTAYVVEQSDKTVAGSNKVVRQIFVTTGETRGDQVAILTGLKSGQEVVTSGQLKLKNGAPVVIDNSVQPANDVAPAPQEH</sequence>
<evidence type="ECO:0000313" key="8">
    <source>
        <dbReference type="Proteomes" id="UP000295611"/>
    </source>
</evidence>
<dbReference type="GO" id="GO:0015562">
    <property type="term" value="F:efflux transmembrane transporter activity"/>
    <property type="evidence" value="ECO:0007669"/>
    <property type="project" value="TreeGrafter"/>
</dbReference>
<comment type="similarity">
    <text evidence="2">Belongs to the membrane fusion protein (MFP) (TC 8.A.1) family.</text>
</comment>
<dbReference type="AlphaFoldDB" id="A0A4R7AW42"/>
<evidence type="ECO:0000256" key="3">
    <source>
        <dbReference type="ARBA" id="ARBA00022448"/>
    </source>
</evidence>
<dbReference type="RefSeq" id="WP_133683935.1">
    <property type="nucleotide sequence ID" value="NZ_SNZP01000019.1"/>
</dbReference>
<dbReference type="InterPro" id="IPR006143">
    <property type="entry name" value="RND_pump_MFP"/>
</dbReference>
<feature type="domain" description="CusB-like beta-barrel" evidence="5">
    <location>
        <begin position="200"/>
        <end position="272"/>
    </location>
</feature>
<dbReference type="Pfam" id="PF25954">
    <property type="entry name" value="Beta-barrel_RND_2"/>
    <property type="match status" value="1"/>
</dbReference>
<dbReference type="InterPro" id="IPR058792">
    <property type="entry name" value="Beta-barrel_RND_2"/>
</dbReference>
<dbReference type="Gene3D" id="2.40.30.170">
    <property type="match status" value="1"/>
</dbReference>
<feature type="domain" description="Multidrug resistance protein MdtA-like barrel-sandwich hybrid" evidence="4">
    <location>
        <begin position="68"/>
        <end position="188"/>
    </location>
</feature>
<dbReference type="SUPFAM" id="SSF111369">
    <property type="entry name" value="HlyD-like secretion proteins"/>
    <property type="match status" value="1"/>
</dbReference>
<dbReference type="Proteomes" id="UP000295611">
    <property type="component" value="Unassembled WGS sequence"/>
</dbReference>
<protein>
    <submittedName>
        <fullName evidence="7">Membrane fusion protein (Multidrug efflux system)</fullName>
    </submittedName>
</protein>
<keyword evidence="8" id="KW-1185">Reference proteome</keyword>
<gene>
    <name evidence="7" type="ORF">DFP86_11935</name>
</gene>
<dbReference type="FunFam" id="2.40.30.170:FF:000010">
    <property type="entry name" value="Efflux RND transporter periplasmic adaptor subunit"/>
    <property type="match status" value="1"/>
</dbReference>
<evidence type="ECO:0000256" key="1">
    <source>
        <dbReference type="ARBA" id="ARBA00004196"/>
    </source>
</evidence>
<dbReference type="Pfam" id="PF25967">
    <property type="entry name" value="RND-MFP_C"/>
    <property type="match status" value="1"/>
</dbReference>
<evidence type="ECO:0000313" key="7">
    <source>
        <dbReference type="EMBL" id="TDR71452.1"/>
    </source>
</evidence>
<dbReference type="Gene3D" id="2.40.420.20">
    <property type="match status" value="1"/>
</dbReference>
<dbReference type="PANTHER" id="PTHR30469:SF11">
    <property type="entry name" value="BLL4320 PROTEIN"/>
    <property type="match status" value="1"/>
</dbReference>
<dbReference type="InterPro" id="IPR058627">
    <property type="entry name" value="MdtA-like_C"/>
</dbReference>
<dbReference type="InterPro" id="IPR058625">
    <property type="entry name" value="MdtA-like_BSH"/>
</dbReference>
<accession>A0A4R7AW42</accession>
<dbReference type="Gene3D" id="2.40.50.100">
    <property type="match status" value="1"/>
</dbReference>
<dbReference type="OrthoDB" id="9784484at2"/>
<dbReference type="PANTHER" id="PTHR30469">
    <property type="entry name" value="MULTIDRUG RESISTANCE PROTEIN MDTA"/>
    <property type="match status" value="1"/>
</dbReference>
<comment type="caution">
    <text evidence="7">The sequence shown here is derived from an EMBL/GenBank/DDBJ whole genome shotgun (WGS) entry which is preliminary data.</text>
</comment>
<name>A0A4R7AW42_9NEIS</name>
<evidence type="ECO:0000259" key="6">
    <source>
        <dbReference type="Pfam" id="PF25967"/>
    </source>
</evidence>
<evidence type="ECO:0000259" key="4">
    <source>
        <dbReference type="Pfam" id="PF25917"/>
    </source>
</evidence>
<evidence type="ECO:0000259" key="5">
    <source>
        <dbReference type="Pfam" id="PF25954"/>
    </source>
</evidence>
<feature type="domain" description="Multidrug resistance protein MdtA-like C-terminal permuted SH3" evidence="6">
    <location>
        <begin position="281"/>
        <end position="344"/>
    </location>
</feature>
<dbReference type="Gene3D" id="1.10.287.470">
    <property type="entry name" value="Helix hairpin bin"/>
    <property type="match status" value="1"/>
</dbReference>
<dbReference type="Pfam" id="PF25917">
    <property type="entry name" value="BSH_RND"/>
    <property type="match status" value="1"/>
</dbReference>
<dbReference type="GO" id="GO:1990281">
    <property type="term" value="C:efflux pump complex"/>
    <property type="evidence" value="ECO:0007669"/>
    <property type="project" value="TreeGrafter"/>
</dbReference>
<keyword evidence="3" id="KW-0813">Transport</keyword>
<dbReference type="EMBL" id="SNZP01000019">
    <property type="protein sequence ID" value="TDR71452.1"/>
    <property type="molecule type" value="Genomic_DNA"/>
</dbReference>
<organism evidence="7 8">
    <name type="scientific">Paludibacterium purpuratum</name>
    <dbReference type="NCBI Taxonomy" id="1144873"/>
    <lineage>
        <taxon>Bacteria</taxon>
        <taxon>Pseudomonadati</taxon>
        <taxon>Pseudomonadota</taxon>
        <taxon>Betaproteobacteria</taxon>
        <taxon>Neisseriales</taxon>
        <taxon>Chromobacteriaceae</taxon>
        <taxon>Paludibacterium</taxon>
    </lineage>
</organism>
<evidence type="ECO:0000256" key="2">
    <source>
        <dbReference type="ARBA" id="ARBA00009477"/>
    </source>
</evidence>
<reference evidence="7 8" key="1">
    <citation type="submission" date="2019-03" db="EMBL/GenBank/DDBJ databases">
        <title>Genomic Encyclopedia of Type Strains, Phase III (KMG-III): the genomes of soil and plant-associated and newly described type strains.</title>
        <authorList>
            <person name="Whitman W."/>
        </authorList>
    </citation>
    <scope>NUCLEOTIDE SEQUENCE [LARGE SCALE GENOMIC DNA]</scope>
    <source>
        <strain evidence="7 8">CECT 8976</strain>
    </source>
</reference>
<dbReference type="NCBIfam" id="TIGR01730">
    <property type="entry name" value="RND_mfp"/>
    <property type="match status" value="1"/>
</dbReference>